<keyword evidence="1" id="KW-0812">Transmembrane</keyword>
<feature type="transmembrane region" description="Helical" evidence="1">
    <location>
        <begin position="12"/>
        <end position="31"/>
    </location>
</feature>
<dbReference type="Pfam" id="PF11376">
    <property type="entry name" value="DUF3179"/>
    <property type="match status" value="1"/>
</dbReference>
<dbReference type="EMBL" id="JACHGY010000001">
    <property type="protein sequence ID" value="MBB6430346.1"/>
    <property type="molecule type" value="Genomic_DNA"/>
</dbReference>
<comment type="caution">
    <text evidence="2">The sequence shown here is derived from an EMBL/GenBank/DDBJ whole genome shotgun (WGS) entry which is preliminary data.</text>
</comment>
<dbReference type="InterPro" id="IPR021516">
    <property type="entry name" value="DUF3179"/>
</dbReference>
<keyword evidence="1" id="KW-1133">Transmembrane helix</keyword>
<protein>
    <recommendedName>
        <fullName evidence="4">DUF3179 domain-containing protein</fullName>
    </recommendedName>
</protein>
<keyword evidence="3" id="KW-1185">Reference proteome</keyword>
<sequence>MDQSTSHRFSYGLIVLTLVVAVAAFYGGWWAKGYVVDPPEIDVTPLFAEGEIPDAPEVTILVADAPELAEGELPLDAIFALQTNNSKGFEQAVEVVRDGWRPGYLPMLLETARFSRHYHRQWMSRVIDDLSGQNFEGDSDRAWRWAWAQDYEPHPHYGLFKARLYQELDPRFAAYFEDDTQSATIRLDEVRWGGVQRDGIPPLKNPEMVTADAKDAAYLDDDNVVFGIELNGDARAYPKRILAWHEMFKDTFGPEDNPVSINGVYCTLCGSMIVYDTVVDGTHHELGTSGFLYRSNKLMYDHATESMWSTLTGEPVIGPLVGQGIKLKPLHVVTTTWGVWKKKHPDTTVLTLNTGHRRDYGEGVAYRSYFATDRLMFTVPQTDNRLFNKDEILALRFGGDDAPPTAVDTLMLADTPVFQGTLGDTEYVVLTDPSGANRVYESGGLIFEQYSANDTATTRDGRVWQVTEDALTTADGQTLSRLAAHRAFWFGWYSAHPDTELIQ</sequence>
<keyword evidence="1" id="KW-0472">Membrane</keyword>
<dbReference type="Proteomes" id="UP000541810">
    <property type="component" value="Unassembled WGS sequence"/>
</dbReference>
<dbReference type="AlphaFoldDB" id="A0A7X0H6T1"/>
<evidence type="ECO:0000256" key="1">
    <source>
        <dbReference type="SAM" id="Phobius"/>
    </source>
</evidence>
<organism evidence="2 3">
    <name type="scientific">Algisphaera agarilytica</name>
    <dbReference type="NCBI Taxonomy" id="1385975"/>
    <lineage>
        <taxon>Bacteria</taxon>
        <taxon>Pseudomonadati</taxon>
        <taxon>Planctomycetota</taxon>
        <taxon>Phycisphaerae</taxon>
        <taxon>Phycisphaerales</taxon>
        <taxon>Phycisphaeraceae</taxon>
        <taxon>Algisphaera</taxon>
    </lineage>
</organism>
<evidence type="ECO:0000313" key="2">
    <source>
        <dbReference type="EMBL" id="MBB6430346.1"/>
    </source>
</evidence>
<gene>
    <name evidence="2" type="ORF">HNQ40_002152</name>
</gene>
<dbReference type="RefSeq" id="WP_184677866.1">
    <property type="nucleotide sequence ID" value="NZ_JACHGY010000001.1"/>
</dbReference>
<reference evidence="2 3" key="1">
    <citation type="submission" date="2020-08" db="EMBL/GenBank/DDBJ databases">
        <title>Genomic Encyclopedia of Type Strains, Phase IV (KMG-IV): sequencing the most valuable type-strain genomes for metagenomic binning, comparative biology and taxonomic classification.</title>
        <authorList>
            <person name="Goeker M."/>
        </authorList>
    </citation>
    <scope>NUCLEOTIDE SEQUENCE [LARGE SCALE GENOMIC DNA]</scope>
    <source>
        <strain evidence="2 3">DSM 103725</strain>
    </source>
</reference>
<accession>A0A7X0H6T1</accession>
<name>A0A7X0H6T1_9BACT</name>
<evidence type="ECO:0000313" key="3">
    <source>
        <dbReference type="Proteomes" id="UP000541810"/>
    </source>
</evidence>
<proteinExistence type="predicted"/>
<evidence type="ECO:0008006" key="4">
    <source>
        <dbReference type="Google" id="ProtNLM"/>
    </source>
</evidence>